<sequence>MAIEGIEKNCAWVARHLWVIAAATSRGLLCNRQAKLELEEEKEWLIEGLQRLLDQRRPRLLRHRKQLQLARRQVKKERRISNSNQNLAVHLIVRYSVCLLFSWKSFKYAEAERQAKTRVTLLAICDVALDSDVKIRDYKNVMKARLAGYLNWKDNMIVPHVGGNDSDDDDLTYIRNPRDSFT</sequence>
<evidence type="ECO:0000313" key="1">
    <source>
        <dbReference type="EMBL" id="KAK4371507.1"/>
    </source>
</evidence>
<comment type="caution">
    <text evidence="1">The sequence shown here is derived from an EMBL/GenBank/DDBJ whole genome shotgun (WGS) entry which is preliminary data.</text>
</comment>
<name>A0AAE1SLC9_9SOLA</name>
<reference evidence="1" key="1">
    <citation type="submission" date="2023-12" db="EMBL/GenBank/DDBJ databases">
        <title>Genome assembly of Anisodus tanguticus.</title>
        <authorList>
            <person name="Wang Y.-J."/>
        </authorList>
    </citation>
    <scope>NUCLEOTIDE SEQUENCE</scope>
    <source>
        <strain evidence="1">KB-2021</strain>
        <tissue evidence="1">Leaf</tissue>
    </source>
</reference>
<keyword evidence="2" id="KW-1185">Reference proteome</keyword>
<dbReference type="AlphaFoldDB" id="A0AAE1SLC9"/>
<organism evidence="1 2">
    <name type="scientific">Anisodus tanguticus</name>
    <dbReference type="NCBI Taxonomy" id="243964"/>
    <lineage>
        <taxon>Eukaryota</taxon>
        <taxon>Viridiplantae</taxon>
        <taxon>Streptophyta</taxon>
        <taxon>Embryophyta</taxon>
        <taxon>Tracheophyta</taxon>
        <taxon>Spermatophyta</taxon>
        <taxon>Magnoliopsida</taxon>
        <taxon>eudicotyledons</taxon>
        <taxon>Gunneridae</taxon>
        <taxon>Pentapetalae</taxon>
        <taxon>asterids</taxon>
        <taxon>lamiids</taxon>
        <taxon>Solanales</taxon>
        <taxon>Solanaceae</taxon>
        <taxon>Solanoideae</taxon>
        <taxon>Hyoscyameae</taxon>
        <taxon>Anisodus</taxon>
    </lineage>
</organism>
<gene>
    <name evidence="1" type="ORF">RND71_010982</name>
</gene>
<evidence type="ECO:0000313" key="2">
    <source>
        <dbReference type="Proteomes" id="UP001291623"/>
    </source>
</evidence>
<accession>A0AAE1SLC9</accession>
<protein>
    <submittedName>
        <fullName evidence="1">Uncharacterized protein</fullName>
    </submittedName>
</protein>
<dbReference type="Proteomes" id="UP001291623">
    <property type="component" value="Unassembled WGS sequence"/>
</dbReference>
<proteinExistence type="predicted"/>
<dbReference type="EMBL" id="JAVYJV010000005">
    <property type="protein sequence ID" value="KAK4371507.1"/>
    <property type="molecule type" value="Genomic_DNA"/>
</dbReference>